<dbReference type="Proteomes" id="UP000265520">
    <property type="component" value="Unassembled WGS sequence"/>
</dbReference>
<accession>A0A392PHD0</accession>
<organism evidence="2 3">
    <name type="scientific">Trifolium medium</name>
    <dbReference type="NCBI Taxonomy" id="97028"/>
    <lineage>
        <taxon>Eukaryota</taxon>
        <taxon>Viridiplantae</taxon>
        <taxon>Streptophyta</taxon>
        <taxon>Embryophyta</taxon>
        <taxon>Tracheophyta</taxon>
        <taxon>Spermatophyta</taxon>
        <taxon>Magnoliopsida</taxon>
        <taxon>eudicotyledons</taxon>
        <taxon>Gunneridae</taxon>
        <taxon>Pentapetalae</taxon>
        <taxon>rosids</taxon>
        <taxon>fabids</taxon>
        <taxon>Fabales</taxon>
        <taxon>Fabaceae</taxon>
        <taxon>Papilionoideae</taxon>
        <taxon>50 kb inversion clade</taxon>
        <taxon>NPAAA clade</taxon>
        <taxon>Hologalegina</taxon>
        <taxon>IRL clade</taxon>
        <taxon>Trifolieae</taxon>
        <taxon>Trifolium</taxon>
    </lineage>
</organism>
<comment type="caution">
    <text evidence="2">The sequence shown here is derived from an EMBL/GenBank/DDBJ whole genome shotgun (WGS) entry which is preliminary data.</text>
</comment>
<proteinExistence type="predicted"/>
<dbReference type="EMBL" id="LXQA010078649">
    <property type="protein sequence ID" value="MCI11047.1"/>
    <property type="molecule type" value="Genomic_DNA"/>
</dbReference>
<dbReference type="AlphaFoldDB" id="A0A392PHD0"/>
<feature type="region of interest" description="Disordered" evidence="1">
    <location>
        <begin position="106"/>
        <end position="130"/>
    </location>
</feature>
<sequence length="130" mass="15015">KSLSETQRKDYRNHHKVRYIMMQAISQSEFIKLTDISTAKVVYNSLCVIYERKTQDGYLEDFSDVEEAEKSLMTIWDDLDKVKEADKKATETNLTNMALKAQVLTDTELTSSSSSEYYSDSENENKKMSS</sequence>
<evidence type="ECO:0000256" key="1">
    <source>
        <dbReference type="SAM" id="MobiDB-lite"/>
    </source>
</evidence>
<feature type="compositionally biased region" description="Low complexity" evidence="1">
    <location>
        <begin position="106"/>
        <end position="120"/>
    </location>
</feature>
<name>A0A392PHD0_9FABA</name>
<evidence type="ECO:0000313" key="2">
    <source>
        <dbReference type="EMBL" id="MCI11047.1"/>
    </source>
</evidence>
<evidence type="ECO:0000313" key="3">
    <source>
        <dbReference type="Proteomes" id="UP000265520"/>
    </source>
</evidence>
<keyword evidence="3" id="KW-1185">Reference proteome</keyword>
<feature type="non-terminal residue" evidence="2">
    <location>
        <position position="1"/>
    </location>
</feature>
<protein>
    <submittedName>
        <fullName evidence="2">Uncharacterized protein</fullName>
    </submittedName>
</protein>
<reference evidence="2 3" key="1">
    <citation type="journal article" date="2018" name="Front. Plant Sci.">
        <title>Red Clover (Trifolium pratense) and Zigzag Clover (T. medium) - A Picture of Genomic Similarities and Differences.</title>
        <authorList>
            <person name="Dluhosova J."/>
            <person name="Istvanek J."/>
            <person name="Nedelnik J."/>
            <person name="Repkova J."/>
        </authorList>
    </citation>
    <scope>NUCLEOTIDE SEQUENCE [LARGE SCALE GENOMIC DNA]</scope>
    <source>
        <strain evidence="3">cv. 10/8</strain>
        <tissue evidence="2">Leaf</tissue>
    </source>
</reference>